<organism evidence="1 2">
    <name type="scientific">Paenibacillus lutrae</name>
    <dbReference type="NCBI Taxonomy" id="2078573"/>
    <lineage>
        <taxon>Bacteria</taxon>
        <taxon>Bacillati</taxon>
        <taxon>Bacillota</taxon>
        <taxon>Bacilli</taxon>
        <taxon>Bacillales</taxon>
        <taxon>Paenibacillaceae</taxon>
        <taxon>Paenibacillus</taxon>
    </lineage>
</organism>
<dbReference type="AlphaFoldDB" id="A0A7X3K1M4"/>
<accession>A0A7X3K1M4</accession>
<comment type="caution">
    <text evidence="1">The sequence shown here is derived from an EMBL/GenBank/DDBJ whole genome shotgun (WGS) entry which is preliminary data.</text>
</comment>
<evidence type="ECO:0000313" key="2">
    <source>
        <dbReference type="Proteomes" id="UP000490800"/>
    </source>
</evidence>
<dbReference type="Proteomes" id="UP000490800">
    <property type="component" value="Unassembled WGS sequence"/>
</dbReference>
<dbReference type="RefSeq" id="WP_157338579.1">
    <property type="nucleotide sequence ID" value="NZ_RHLK01000018.1"/>
</dbReference>
<keyword evidence="2" id="KW-1185">Reference proteome</keyword>
<sequence length="195" mass="22574">MKFTYQDFIAFARAFEEQNCFDFCENEVRQADREEWLFFYDATFRDESNYKTNVCIQFNELSGEIGWDIGGGWDDAIREIEILYQQLFGKRLGYQLVERGEDADRVYSVLKTIMEGIHKAENGLIPFAAVFNGLRIRDCLPEHTVLGSTWHISEIRDKFPTGTTDKELFSELRNINGRLTDAAISSGREVIEKAL</sequence>
<dbReference type="EMBL" id="RHLK01000018">
    <property type="protein sequence ID" value="MVP02151.1"/>
    <property type="molecule type" value="Genomic_DNA"/>
</dbReference>
<proteinExistence type="predicted"/>
<reference evidence="1 2" key="1">
    <citation type="journal article" date="2019" name="Microorganisms">
        <title>Paenibacillus lutrae sp. nov., A Chitinolytic Species Isolated from A River Otter in Castril Natural Park, Granada, Spain.</title>
        <authorList>
            <person name="Rodriguez M."/>
            <person name="Reina J.C."/>
            <person name="Bejar V."/>
            <person name="Llamas I."/>
        </authorList>
    </citation>
    <scope>NUCLEOTIDE SEQUENCE [LARGE SCALE GENOMIC DNA]</scope>
    <source>
        <strain evidence="1 2">N10</strain>
    </source>
</reference>
<dbReference type="OrthoDB" id="2636086at2"/>
<protein>
    <submittedName>
        <fullName evidence="1">Uncharacterized protein</fullName>
    </submittedName>
</protein>
<gene>
    <name evidence="1" type="ORF">EDM21_21965</name>
</gene>
<name>A0A7X3K1M4_9BACL</name>
<evidence type="ECO:0000313" key="1">
    <source>
        <dbReference type="EMBL" id="MVP02151.1"/>
    </source>
</evidence>